<evidence type="ECO:0000313" key="1">
    <source>
        <dbReference type="EMBL" id="BBP93014.1"/>
    </source>
</evidence>
<dbReference type="AlphaFoldDB" id="A0A5S9ML97"/>
<accession>A0A5S9ML97</accession>
<organism evidence="1 2">
    <name type="scientific">Bacillus safensis</name>
    <dbReference type="NCBI Taxonomy" id="561879"/>
    <lineage>
        <taxon>Bacteria</taxon>
        <taxon>Bacillati</taxon>
        <taxon>Bacillota</taxon>
        <taxon>Bacilli</taxon>
        <taxon>Bacillales</taxon>
        <taxon>Bacillaceae</taxon>
        <taxon>Bacillus</taxon>
    </lineage>
</organism>
<sequence>MQTIPVPNAVTYEAPFVAETYLEGAYEDWYQEGGYSDYVSVEGLVVEGGIYPFCHT</sequence>
<dbReference type="EMBL" id="AP021906">
    <property type="protein sequence ID" value="BBP93014.1"/>
    <property type="molecule type" value="Genomic_DNA"/>
</dbReference>
<dbReference type="Proteomes" id="UP000464658">
    <property type="component" value="Chromosome"/>
</dbReference>
<name>A0A5S9ML97_BACIA</name>
<evidence type="ECO:0000313" key="2">
    <source>
        <dbReference type="Proteomes" id="UP000464658"/>
    </source>
</evidence>
<reference evidence="1 2" key="1">
    <citation type="submission" date="2019-12" db="EMBL/GenBank/DDBJ databases">
        <title>Full genome sequence of a Bacillus safensis strain isolated from commercially available natto in Indonesia.</title>
        <authorList>
            <person name="Yoshida M."/>
            <person name="Uomi M."/>
            <person name="Waturangi D."/>
            <person name="Ekaputri J.J."/>
            <person name="Setiamarga D.H.E."/>
        </authorList>
    </citation>
    <scope>NUCLEOTIDE SEQUENCE [LARGE SCALE GENOMIC DNA]</scope>
    <source>
        <strain evidence="1 2">IDN1</strain>
    </source>
</reference>
<gene>
    <name evidence="1" type="ORF">BsIDN1_66320</name>
</gene>
<protein>
    <submittedName>
        <fullName evidence="1">Uncharacterized protein</fullName>
    </submittedName>
</protein>
<proteinExistence type="predicted"/>